<proteinExistence type="predicted"/>
<evidence type="ECO:0000313" key="1">
    <source>
        <dbReference type="EMBL" id="EMS81474.1"/>
    </source>
</evidence>
<name>S0G653_9BACT</name>
<dbReference type="AlphaFoldDB" id="S0G653"/>
<organism evidence="1 2">
    <name type="scientific">Desulfotignum phosphitoxidans DSM 13687</name>
    <dbReference type="NCBI Taxonomy" id="1286635"/>
    <lineage>
        <taxon>Bacteria</taxon>
        <taxon>Pseudomonadati</taxon>
        <taxon>Thermodesulfobacteriota</taxon>
        <taxon>Desulfobacteria</taxon>
        <taxon>Desulfobacterales</taxon>
        <taxon>Desulfobacteraceae</taxon>
        <taxon>Desulfotignum</taxon>
    </lineage>
</organism>
<accession>S0G653</accession>
<evidence type="ECO:0000313" key="2">
    <source>
        <dbReference type="Proteomes" id="UP000014216"/>
    </source>
</evidence>
<sequence length="84" mass="9577">MVASSQTMIRFFVDGCKSSFKKLVMVPDSIPVFERNSCAALTRPLLLTDFETSTIFSHALIFYQNFFYISQCKAAYADFLVPFL</sequence>
<keyword evidence="2" id="KW-1185">Reference proteome</keyword>
<dbReference type="EMBL" id="APJX01000001">
    <property type="protein sequence ID" value="EMS81474.1"/>
    <property type="molecule type" value="Genomic_DNA"/>
</dbReference>
<dbReference type="Proteomes" id="UP000014216">
    <property type="component" value="Unassembled WGS sequence"/>
</dbReference>
<protein>
    <submittedName>
        <fullName evidence="1">Uncharacterized protein</fullName>
    </submittedName>
</protein>
<reference evidence="1 2" key="1">
    <citation type="journal article" date="2013" name="Genome Announc.">
        <title>Draft Genome Sequence of Desulfotignum phosphitoxidans DSM 13687 Strain FiPS-3.</title>
        <authorList>
            <person name="Poehlein A."/>
            <person name="Daniel R."/>
            <person name="Simeonova D.D."/>
        </authorList>
    </citation>
    <scope>NUCLEOTIDE SEQUENCE [LARGE SCALE GENOMIC DNA]</scope>
    <source>
        <strain evidence="1 2">DSM 13687</strain>
    </source>
</reference>
<gene>
    <name evidence="1" type="ORF">Dpo_1c06150</name>
</gene>
<comment type="caution">
    <text evidence="1">The sequence shown here is derived from an EMBL/GenBank/DDBJ whole genome shotgun (WGS) entry which is preliminary data.</text>
</comment>